<name>A0ABN2JKQ9_9ACTN</name>
<gene>
    <name evidence="1" type="ORF">GCM10009680_83750</name>
</gene>
<comment type="caution">
    <text evidence="1">The sequence shown here is derived from an EMBL/GenBank/DDBJ whole genome shotgun (WGS) entry which is preliminary data.</text>
</comment>
<evidence type="ECO:0000313" key="2">
    <source>
        <dbReference type="Proteomes" id="UP001499947"/>
    </source>
</evidence>
<dbReference type="Proteomes" id="UP001499947">
    <property type="component" value="Unassembled WGS sequence"/>
</dbReference>
<proteinExistence type="predicted"/>
<protein>
    <recommendedName>
        <fullName evidence="3">SH3b domain-containing protein</fullName>
    </recommendedName>
</protein>
<evidence type="ECO:0000313" key="1">
    <source>
        <dbReference type="EMBL" id="GAA1729948.1"/>
    </source>
</evidence>
<organism evidence="1 2">
    <name type="scientific">Streptomyces yatensis</name>
    <dbReference type="NCBI Taxonomy" id="155177"/>
    <lineage>
        <taxon>Bacteria</taxon>
        <taxon>Bacillati</taxon>
        <taxon>Actinomycetota</taxon>
        <taxon>Actinomycetes</taxon>
        <taxon>Kitasatosporales</taxon>
        <taxon>Streptomycetaceae</taxon>
        <taxon>Streptomyces</taxon>
        <taxon>Streptomyces violaceusniger group</taxon>
    </lineage>
</organism>
<evidence type="ECO:0008006" key="3">
    <source>
        <dbReference type="Google" id="ProtNLM"/>
    </source>
</evidence>
<keyword evidence="2" id="KW-1185">Reference proteome</keyword>
<dbReference type="EMBL" id="BAAALR010000135">
    <property type="protein sequence ID" value="GAA1729948.1"/>
    <property type="molecule type" value="Genomic_DNA"/>
</dbReference>
<dbReference type="Gene3D" id="2.30.30.40">
    <property type="entry name" value="SH3 Domains"/>
    <property type="match status" value="1"/>
</dbReference>
<accession>A0ABN2JKQ9</accession>
<sequence length="131" mass="13686">MHNFGKKFNGGGAVMAIEETAETVATSDAANATHAAIATEAADVETTAGAITYPTAPGYQVNVRSGPGTNHRVVKVLPYNTRVPIRCQRHGEKVSGPYGTTDIWDSIAPGQYVSDAYVRTGSDGFVTVPCG</sequence>
<reference evidence="1 2" key="1">
    <citation type="journal article" date="2019" name="Int. J. Syst. Evol. Microbiol.">
        <title>The Global Catalogue of Microorganisms (GCM) 10K type strain sequencing project: providing services to taxonomists for standard genome sequencing and annotation.</title>
        <authorList>
            <consortium name="The Broad Institute Genomics Platform"/>
            <consortium name="The Broad Institute Genome Sequencing Center for Infectious Disease"/>
            <person name="Wu L."/>
            <person name="Ma J."/>
        </authorList>
    </citation>
    <scope>NUCLEOTIDE SEQUENCE [LARGE SCALE GENOMIC DNA]</scope>
    <source>
        <strain evidence="1 2">JCM 13244</strain>
    </source>
</reference>